<keyword evidence="1" id="KW-1133">Transmembrane helix</keyword>
<dbReference type="EMBL" id="JBBEUB010000001">
    <property type="protein sequence ID" value="MEJ2901343.1"/>
    <property type="molecule type" value="Genomic_DNA"/>
</dbReference>
<evidence type="ECO:0000313" key="3">
    <source>
        <dbReference type="Proteomes" id="UP001378956"/>
    </source>
</evidence>
<feature type="transmembrane region" description="Helical" evidence="1">
    <location>
        <begin position="91"/>
        <end position="111"/>
    </location>
</feature>
<protein>
    <submittedName>
        <fullName evidence="2">Anthrone oxygenase family protein</fullName>
    </submittedName>
</protein>
<dbReference type="Pfam" id="PF08592">
    <property type="entry name" value="Anthrone_oxy"/>
    <property type="match status" value="1"/>
</dbReference>
<dbReference type="Proteomes" id="UP001378956">
    <property type="component" value="Unassembled WGS sequence"/>
</dbReference>
<keyword evidence="3" id="KW-1185">Reference proteome</keyword>
<reference evidence="2 3" key="1">
    <citation type="submission" date="2024-03" db="EMBL/GenBank/DDBJ databases">
        <title>Sequence of Lycoming College Course Isolates.</title>
        <authorList>
            <person name="Plotts O."/>
            <person name="Newman J."/>
        </authorList>
    </citation>
    <scope>NUCLEOTIDE SEQUENCE [LARGE SCALE GENOMIC DNA]</scope>
    <source>
        <strain evidence="2 3">CJB-3</strain>
    </source>
</reference>
<accession>A0ABU8NHL2</accession>
<gene>
    <name evidence="2" type="ORF">WAE58_02830</name>
</gene>
<evidence type="ECO:0000256" key="1">
    <source>
        <dbReference type="SAM" id="Phobius"/>
    </source>
</evidence>
<keyword evidence="1" id="KW-0472">Membrane</keyword>
<keyword evidence="1" id="KW-0812">Transmembrane</keyword>
<name>A0ABU8NHL2_9SPHI</name>
<feature type="transmembrane region" description="Helical" evidence="1">
    <location>
        <begin position="149"/>
        <end position="168"/>
    </location>
</feature>
<feature type="transmembrane region" description="Helical" evidence="1">
    <location>
        <begin position="59"/>
        <end position="79"/>
    </location>
</feature>
<sequence length="176" mass="19111">MEKLNRMISLTNIVLVLAGTTTALMAGLFYAWSCSVNLGLAKLSDEGYLTAMQEINRAILNPVFFAGFFGALVLLPLSAYLHYGQPVQLKFWLLVAAALCYIIGTFGVTIFGNVPLNNALDTFDLKSATAEAMRLQRSGFENTWSYLNTIRAVAATMAIVLVIIACLYPNGAQTSN</sequence>
<comment type="caution">
    <text evidence="2">The sequence shown here is derived from an EMBL/GenBank/DDBJ whole genome shotgun (WGS) entry which is preliminary data.</text>
</comment>
<feature type="transmembrane region" description="Helical" evidence="1">
    <location>
        <begin position="12"/>
        <end position="32"/>
    </location>
</feature>
<evidence type="ECO:0000313" key="2">
    <source>
        <dbReference type="EMBL" id="MEJ2901343.1"/>
    </source>
</evidence>
<proteinExistence type="predicted"/>
<organism evidence="2 3">
    <name type="scientific">Pedobacter panaciterrae</name>
    <dbReference type="NCBI Taxonomy" id="363849"/>
    <lineage>
        <taxon>Bacteria</taxon>
        <taxon>Pseudomonadati</taxon>
        <taxon>Bacteroidota</taxon>
        <taxon>Sphingobacteriia</taxon>
        <taxon>Sphingobacteriales</taxon>
        <taxon>Sphingobacteriaceae</taxon>
        <taxon>Pedobacter</taxon>
    </lineage>
</organism>
<dbReference type="InterPro" id="IPR013901">
    <property type="entry name" value="Anthrone_oxy"/>
</dbReference>
<dbReference type="RefSeq" id="WP_337715182.1">
    <property type="nucleotide sequence ID" value="NZ_JBBEUB010000001.1"/>
</dbReference>